<protein>
    <submittedName>
        <fullName evidence="1">Uncharacterized protein</fullName>
    </submittedName>
</protein>
<proteinExistence type="predicted"/>
<name>A0A1V4HVU6_NITVU</name>
<dbReference type="OrthoDB" id="8265558at2"/>
<organism evidence="1 2">
    <name type="scientific">Nitrobacter vulgaris</name>
    <dbReference type="NCBI Taxonomy" id="29421"/>
    <lineage>
        <taxon>Bacteria</taxon>
        <taxon>Pseudomonadati</taxon>
        <taxon>Pseudomonadota</taxon>
        <taxon>Alphaproteobacteria</taxon>
        <taxon>Hyphomicrobiales</taxon>
        <taxon>Nitrobacteraceae</taxon>
        <taxon>Nitrobacter</taxon>
    </lineage>
</organism>
<sequence length="206" mass="23624">MPKPIVKSSQFRSDLDRFLGDAPLVGDERQEDYDAFYENIVSSMSQPDVINKLYLKDFVDLSWQIRRERLILADIIRLFQKEVVLDLLKTAYKKLSGPIESLTTVDRFLGADREAQRWLGDPAARKEIDADLLARGYSPSTVLALAYRKGAAEIDMVEQRIASYEIRRLMALREIERRNELAARQLKKSTTRLIEGELGAFKEAAE</sequence>
<dbReference type="Proteomes" id="UP000189940">
    <property type="component" value="Unassembled WGS sequence"/>
</dbReference>
<dbReference type="STRING" id="29421.B2M20_12980"/>
<dbReference type="AlphaFoldDB" id="A0A1V4HVU6"/>
<evidence type="ECO:0000313" key="1">
    <source>
        <dbReference type="EMBL" id="OPH82096.1"/>
    </source>
</evidence>
<dbReference type="EMBL" id="MWPQ01000049">
    <property type="protein sequence ID" value="OPH82096.1"/>
    <property type="molecule type" value="Genomic_DNA"/>
</dbReference>
<gene>
    <name evidence="1" type="ORF">B2M20_12980</name>
</gene>
<reference evidence="1 2" key="1">
    <citation type="submission" date="2017-02" db="EMBL/GenBank/DDBJ databases">
        <title>Genome sequence of the nitrite-oxidizing bacterium Nitrobacter vulgaris strain Ab1.</title>
        <authorList>
            <person name="Mellbye B.L."/>
            <person name="Davis E.W."/>
            <person name="Spieck E."/>
            <person name="Chang J.H."/>
            <person name="Bottomley P.J."/>
            <person name="Sayavedra-Soto L.A."/>
        </authorList>
    </citation>
    <scope>NUCLEOTIDE SEQUENCE [LARGE SCALE GENOMIC DNA]</scope>
    <source>
        <strain evidence="1 2">Ab1</strain>
    </source>
</reference>
<accession>A0A1V4HVU6</accession>
<evidence type="ECO:0000313" key="2">
    <source>
        <dbReference type="Proteomes" id="UP000189940"/>
    </source>
</evidence>
<dbReference type="RefSeq" id="WP_079447464.1">
    <property type="nucleotide sequence ID" value="NZ_MWPQ01000049.1"/>
</dbReference>
<comment type="caution">
    <text evidence="1">The sequence shown here is derived from an EMBL/GenBank/DDBJ whole genome shotgun (WGS) entry which is preliminary data.</text>
</comment>
<keyword evidence="2" id="KW-1185">Reference proteome</keyword>